<keyword evidence="1" id="KW-1133">Transmembrane helix</keyword>
<feature type="transmembrane region" description="Helical" evidence="1">
    <location>
        <begin position="62"/>
        <end position="88"/>
    </location>
</feature>
<organism evidence="2 3">
    <name type="scientific">Oxyplasma meridianum</name>
    <dbReference type="NCBI Taxonomy" id="3073602"/>
    <lineage>
        <taxon>Archaea</taxon>
        <taxon>Methanobacteriati</taxon>
        <taxon>Thermoplasmatota</taxon>
        <taxon>Thermoplasmata</taxon>
        <taxon>Thermoplasmatales</taxon>
        <taxon>Thermoplasmataceae</taxon>
        <taxon>Oxyplasma</taxon>
    </lineage>
</organism>
<gene>
    <name evidence="2" type="ORF">OXIME_000853</name>
</gene>
<name>A0AAX4NGK3_9ARCH</name>
<keyword evidence="1" id="KW-0812">Transmembrane</keyword>
<dbReference type="AlphaFoldDB" id="A0AAX4NGK3"/>
<keyword evidence="1" id="KW-0472">Membrane</keyword>
<evidence type="ECO:0008006" key="4">
    <source>
        <dbReference type="Google" id="ProtNLM"/>
    </source>
</evidence>
<feature type="transmembrane region" description="Helical" evidence="1">
    <location>
        <begin position="149"/>
        <end position="171"/>
    </location>
</feature>
<protein>
    <recommendedName>
        <fullName evidence="4">DMT family transporter</fullName>
    </recommendedName>
</protein>
<sequence>MDQSAKRIPVNLLIISPAILLIFYIVPKIDTSLYLSMLAVIMAIPFIKHLTPLKISRFVYPVSVIAGALVFLNTILIGTGIISPIFLLGRIRIPLTLTSSITFFFSLGIIFAVEGIFAKRIHGSISYLFLSLGTFLDQLAIAHTMTYTGVSYFTAAYSVYLSEAMAIFTLILNGYQLALPLADTRFNIDPFLLLTFSFVVVGFIASFLIEKDEDRSVRANSLPYPIITGAMIGFAVFVGVDVLSRYGLQIFGVSVAILIMIIVVRKSSKSADNLAKRKMKETEAKLKEG</sequence>
<evidence type="ECO:0000313" key="3">
    <source>
        <dbReference type="Proteomes" id="UP001451606"/>
    </source>
</evidence>
<dbReference type="RefSeq" id="WP_393970629.1">
    <property type="nucleotide sequence ID" value="NZ_CP133772.1"/>
</dbReference>
<dbReference type="EMBL" id="CP133772">
    <property type="protein sequence ID" value="WYY00288.1"/>
    <property type="molecule type" value="Genomic_DNA"/>
</dbReference>
<accession>A0AAX4NGK3</accession>
<reference evidence="2 3" key="1">
    <citation type="submission" date="2023-09" db="EMBL/GenBank/DDBJ databases">
        <authorList>
            <person name="Golyshina O.V."/>
            <person name="Lunev E.A."/>
            <person name="Bargiela R."/>
            <person name="Gaines M.C."/>
            <person name="Daum B."/>
            <person name="Bale N.J."/>
            <person name="Koenen M."/>
            <person name="Sinninghe Damst J.S."/>
            <person name="Yakimov M."/>
            <person name="Golyshin P.N."/>
        </authorList>
    </citation>
    <scope>NUCLEOTIDE SEQUENCE [LARGE SCALE GENOMIC DNA]</scope>
    <source>
        <strain evidence="2 3">M1</strain>
    </source>
</reference>
<proteinExistence type="predicted"/>
<dbReference type="KEGG" id="omr:OXIME_000853"/>
<feature type="transmembrane region" description="Helical" evidence="1">
    <location>
        <begin position="95"/>
        <end position="118"/>
    </location>
</feature>
<evidence type="ECO:0000313" key="2">
    <source>
        <dbReference type="EMBL" id="WYY00288.1"/>
    </source>
</evidence>
<feature type="transmembrane region" description="Helical" evidence="1">
    <location>
        <begin position="221"/>
        <end position="240"/>
    </location>
</feature>
<evidence type="ECO:0000256" key="1">
    <source>
        <dbReference type="SAM" id="Phobius"/>
    </source>
</evidence>
<feature type="transmembrane region" description="Helical" evidence="1">
    <location>
        <begin position="33"/>
        <end position="50"/>
    </location>
</feature>
<feature type="transmembrane region" description="Helical" evidence="1">
    <location>
        <begin position="6"/>
        <end position="26"/>
    </location>
</feature>
<dbReference type="GeneID" id="95967588"/>
<keyword evidence="3" id="KW-1185">Reference proteome</keyword>
<feature type="transmembrane region" description="Helical" evidence="1">
    <location>
        <begin position="191"/>
        <end position="209"/>
    </location>
</feature>
<feature type="transmembrane region" description="Helical" evidence="1">
    <location>
        <begin position="246"/>
        <end position="264"/>
    </location>
</feature>
<dbReference type="Proteomes" id="UP001451606">
    <property type="component" value="Chromosome"/>
</dbReference>